<dbReference type="PROSITE" id="PS00054">
    <property type="entry name" value="RIBOSOMAL_S11"/>
    <property type="match status" value="1"/>
</dbReference>
<dbReference type="InterPro" id="IPR019981">
    <property type="entry name" value="Ribosomal_uS11_bac-type"/>
</dbReference>
<dbReference type="HAMAP" id="MF_01310">
    <property type="entry name" value="Ribosomal_uS11"/>
    <property type="match status" value="1"/>
</dbReference>
<keyword evidence="4 7" id="KW-0689">Ribosomal protein</keyword>
<protein>
    <recommendedName>
        <fullName evidence="6">Small ribosomal subunit protein uS11c</fullName>
    </recommendedName>
</protein>
<geneLocation type="plastid" evidence="8"/>
<organism evidence="8">
    <name type="scientific">Cryptomonas paramaecium</name>
    <dbReference type="NCBI Taxonomy" id="2898"/>
    <lineage>
        <taxon>Eukaryota</taxon>
        <taxon>Cryptophyceae</taxon>
        <taxon>Cryptomonadales</taxon>
        <taxon>Cryptomonadaceae</taxon>
        <taxon>Cryptomonas</taxon>
    </lineage>
</organism>
<dbReference type="InterPro" id="IPR036967">
    <property type="entry name" value="Ribosomal_uS11_sf"/>
</dbReference>
<dbReference type="EMBL" id="GQ358203">
    <property type="protein sequence ID" value="ACT46806.1"/>
    <property type="molecule type" value="Genomic_DNA"/>
</dbReference>
<keyword evidence="3" id="KW-0694">RNA-binding</keyword>
<accession>D2ISB4</accession>
<dbReference type="AlphaFoldDB" id="D2ISB4"/>
<dbReference type="NCBIfam" id="NF003698">
    <property type="entry name" value="PRK05309.1"/>
    <property type="match status" value="1"/>
</dbReference>
<dbReference type="NCBIfam" id="TIGR03632">
    <property type="entry name" value="uS11_bact"/>
    <property type="match status" value="1"/>
</dbReference>
<dbReference type="Pfam" id="PF00411">
    <property type="entry name" value="Ribosomal_S11"/>
    <property type="match status" value="1"/>
</dbReference>
<dbReference type="SUPFAM" id="SSF53137">
    <property type="entry name" value="Translational machinery components"/>
    <property type="match status" value="1"/>
</dbReference>
<dbReference type="GeneID" id="8715219"/>
<evidence type="ECO:0000256" key="4">
    <source>
        <dbReference type="ARBA" id="ARBA00022980"/>
    </source>
</evidence>
<keyword evidence="8" id="KW-0934">Plastid</keyword>
<keyword evidence="5 7" id="KW-0687">Ribonucleoprotein</keyword>
<comment type="similarity">
    <text evidence="1 7">Belongs to the universal ribosomal protein uS11 family.</text>
</comment>
<evidence type="ECO:0000256" key="5">
    <source>
        <dbReference type="ARBA" id="ARBA00023274"/>
    </source>
</evidence>
<name>D2ISB4_9CRYP</name>
<dbReference type="GO" id="GO:0005840">
    <property type="term" value="C:ribosome"/>
    <property type="evidence" value="ECO:0007669"/>
    <property type="project" value="UniProtKB-KW"/>
</dbReference>
<evidence type="ECO:0000256" key="7">
    <source>
        <dbReference type="RuleBase" id="RU003629"/>
    </source>
</evidence>
<evidence type="ECO:0000256" key="1">
    <source>
        <dbReference type="ARBA" id="ARBA00006194"/>
    </source>
</evidence>
<dbReference type="PIRSF" id="PIRSF002131">
    <property type="entry name" value="Ribosomal_S11"/>
    <property type="match status" value="1"/>
</dbReference>
<sequence>MIAVTKRTSSKRDKKVHPKGVAHVQSTFNNTIITITNLLGDTIAWSSAGSVGFKGAKKSTPFGAQVAAENAAKSVISKGLKEIEVFVDGPGAGREAAIRALKTTGLEIKLIHDVTSTPHNGCRPPKKRRI</sequence>
<dbReference type="InterPro" id="IPR001971">
    <property type="entry name" value="Ribosomal_uS11"/>
</dbReference>
<evidence type="ECO:0000256" key="6">
    <source>
        <dbReference type="ARBA" id="ARBA00035260"/>
    </source>
</evidence>
<dbReference type="RefSeq" id="YP_003359270.1">
    <property type="nucleotide sequence ID" value="NC_013703.1"/>
</dbReference>
<dbReference type="GO" id="GO:0006412">
    <property type="term" value="P:translation"/>
    <property type="evidence" value="ECO:0007669"/>
    <property type="project" value="InterPro"/>
</dbReference>
<keyword evidence="2" id="KW-0699">rRNA-binding</keyword>
<gene>
    <name evidence="8" type="primary">rps11</name>
    <name evidence="8" type="ORF">CRPAC_p054</name>
</gene>
<evidence type="ECO:0000256" key="2">
    <source>
        <dbReference type="ARBA" id="ARBA00022730"/>
    </source>
</evidence>
<dbReference type="InterPro" id="IPR018102">
    <property type="entry name" value="Ribosomal_uS11_CS"/>
</dbReference>
<dbReference type="Gene3D" id="3.30.420.80">
    <property type="entry name" value="Ribosomal protein S11"/>
    <property type="match status" value="1"/>
</dbReference>
<dbReference type="PANTHER" id="PTHR11759">
    <property type="entry name" value="40S RIBOSOMAL PROTEIN S14/30S RIBOSOMAL PROTEIN S11"/>
    <property type="match status" value="1"/>
</dbReference>
<dbReference type="GO" id="GO:0019843">
    <property type="term" value="F:rRNA binding"/>
    <property type="evidence" value="ECO:0007669"/>
    <property type="project" value="UniProtKB-KW"/>
</dbReference>
<proteinExistence type="inferred from homology"/>
<dbReference type="GO" id="GO:1990904">
    <property type="term" value="C:ribonucleoprotein complex"/>
    <property type="evidence" value="ECO:0007669"/>
    <property type="project" value="UniProtKB-KW"/>
</dbReference>
<evidence type="ECO:0000313" key="8">
    <source>
        <dbReference type="EMBL" id="ACT46806.1"/>
    </source>
</evidence>
<dbReference type="GO" id="GO:0003735">
    <property type="term" value="F:structural constituent of ribosome"/>
    <property type="evidence" value="ECO:0007669"/>
    <property type="project" value="InterPro"/>
</dbReference>
<reference evidence="8" key="1">
    <citation type="journal article" date="2009" name="Genome Biol. Evol.">
        <title>The complete plastid genome sequence of the secondarily nonphotosynthetic alga Cryptomonas paramecium: reduction, compaction, and accelerated evolutionary rate.</title>
        <authorList>
            <person name="Donaher N."/>
            <person name="Tanifuji G."/>
            <person name="Onodera N.T."/>
            <person name="Malfatti S.A."/>
            <person name="Chain P.S."/>
            <person name="Hara Y."/>
            <person name="Archibald J.M."/>
        </authorList>
    </citation>
    <scope>NUCLEOTIDE SEQUENCE</scope>
    <source>
        <strain evidence="8">CCAP977/2a</strain>
    </source>
</reference>
<dbReference type="FunFam" id="3.30.420.80:FF:000010">
    <property type="entry name" value="30S ribosomal protein S11"/>
    <property type="match status" value="1"/>
</dbReference>
<evidence type="ECO:0000256" key="3">
    <source>
        <dbReference type="ARBA" id="ARBA00022884"/>
    </source>
</evidence>